<evidence type="ECO:0000313" key="2">
    <source>
        <dbReference type="EMBL" id="QEG98439.1"/>
    </source>
</evidence>
<organism evidence="2">
    <name type="scientific">Hypsauchenia hardwickii</name>
    <dbReference type="NCBI Taxonomy" id="2605027"/>
    <lineage>
        <taxon>Eukaryota</taxon>
        <taxon>Metazoa</taxon>
        <taxon>Ecdysozoa</taxon>
        <taxon>Arthropoda</taxon>
        <taxon>Hexapoda</taxon>
        <taxon>Insecta</taxon>
        <taxon>Pterygota</taxon>
        <taxon>Neoptera</taxon>
        <taxon>Paraneoptera</taxon>
        <taxon>Hemiptera</taxon>
        <taxon>Auchenorrhyncha</taxon>
        <taxon>Membracoidea</taxon>
        <taxon>Membracidae</taxon>
        <taxon>Hypsauchenia</taxon>
    </lineage>
</organism>
<gene>
    <name evidence="2" type="primary">atp8</name>
</gene>
<dbReference type="GeneID" id="41796978"/>
<geneLocation type="mitochondrion" evidence="2"/>
<evidence type="ECO:0000256" key="1">
    <source>
        <dbReference type="SAM" id="Phobius"/>
    </source>
</evidence>
<reference evidence="2" key="1">
    <citation type="journal article" date="2019" name="Int. J. Biol. Macromol.">
        <title>Structural features and phylogenetic implications of four new mitogenomes of Centrotinae (Hemiptera: Membracidae).</title>
        <authorList>
            <person name="Hu K."/>
            <person name="Yuan F."/>
            <person name="Dietrich C.H."/>
            <person name="Yuan X.Q."/>
        </authorList>
    </citation>
    <scope>NUCLEOTIDE SEQUENCE</scope>
</reference>
<proteinExistence type="predicted"/>
<dbReference type="EMBL" id="MK746135">
    <property type="protein sequence ID" value="QEG98439.1"/>
    <property type="molecule type" value="Genomic_DNA"/>
</dbReference>
<keyword evidence="1" id="KW-0812">Transmembrane</keyword>
<feature type="transmembrane region" description="Helical" evidence="1">
    <location>
        <begin position="6"/>
        <end position="29"/>
    </location>
</feature>
<dbReference type="RefSeq" id="YP_009692090.1">
    <property type="nucleotide sequence ID" value="NC_044705.1"/>
</dbReference>
<keyword evidence="2" id="KW-0496">Mitochondrion</keyword>
<keyword evidence="1" id="KW-1133">Transmembrane helix</keyword>
<name>A0A5B9TCD9_9HEMI</name>
<sequence length="50" mass="6335">MPQMSPMWWLTLTLMFNFMLLILMCMLYFNSMFKLTYLNTLKMKKMIWKW</sequence>
<keyword evidence="1" id="KW-0472">Membrane</keyword>
<accession>A0A5B9TCD9</accession>
<protein>
    <submittedName>
        <fullName evidence="2">ATP synthase F0 subunit 8</fullName>
    </submittedName>
</protein>
<dbReference type="AlphaFoldDB" id="A0A5B9TCD9"/>